<dbReference type="GO" id="GO:0006355">
    <property type="term" value="P:regulation of DNA-templated transcription"/>
    <property type="evidence" value="ECO:0007669"/>
    <property type="project" value="InterPro"/>
</dbReference>
<keyword evidence="1" id="KW-0547">Nucleotide-binding</keyword>
<accession>A0A227KPT0</accession>
<dbReference type="Gene3D" id="3.40.50.300">
    <property type="entry name" value="P-loop containing nucleotide triphosphate hydrolases"/>
    <property type="match status" value="1"/>
</dbReference>
<dbReference type="FunFam" id="3.40.50.300:FF:000006">
    <property type="entry name" value="DNA-binding transcriptional regulator NtrC"/>
    <property type="match status" value="1"/>
</dbReference>
<dbReference type="RefSeq" id="WP_084081555.1">
    <property type="nucleotide sequence ID" value="NZ_CAJTBZ010000016.1"/>
</dbReference>
<dbReference type="PROSITE" id="PS50045">
    <property type="entry name" value="SIGMA54_INTERACT_4"/>
    <property type="match status" value="1"/>
</dbReference>
<dbReference type="InterPro" id="IPR058031">
    <property type="entry name" value="AAA_lid_NorR"/>
</dbReference>
<evidence type="ECO:0000256" key="4">
    <source>
        <dbReference type="ARBA" id="ARBA00023125"/>
    </source>
</evidence>
<dbReference type="InterPro" id="IPR003593">
    <property type="entry name" value="AAA+_ATPase"/>
</dbReference>
<evidence type="ECO:0000313" key="7">
    <source>
        <dbReference type="EMBL" id="OXE50163.1"/>
    </source>
</evidence>
<dbReference type="CDD" id="cd00009">
    <property type="entry name" value="AAA"/>
    <property type="match status" value="1"/>
</dbReference>
<dbReference type="GeneID" id="78362431"/>
<dbReference type="PROSITE" id="PS00688">
    <property type="entry name" value="SIGMA54_INTERACT_3"/>
    <property type="match status" value="1"/>
</dbReference>
<evidence type="ECO:0000256" key="5">
    <source>
        <dbReference type="ARBA" id="ARBA00023163"/>
    </source>
</evidence>
<dbReference type="AlphaFoldDB" id="A0A227KPT0"/>
<dbReference type="Proteomes" id="UP000214610">
    <property type="component" value="Unassembled WGS sequence"/>
</dbReference>
<dbReference type="InterPro" id="IPR027417">
    <property type="entry name" value="P-loop_NTPase"/>
</dbReference>
<dbReference type="GO" id="GO:0005524">
    <property type="term" value="F:ATP binding"/>
    <property type="evidence" value="ECO:0007669"/>
    <property type="project" value="UniProtKB-KW"/>
</dbReference>
<dbReference type="Pfam" id="PF00158">
    <property type="entry name" value="Sigma54_activat"/>
    <property type="match status" value="1"/>
</dbReference>
<dbReference type="SMART" id="SM00382">
    <property type="entry name" value="AAA"/>
    <property type="match status" value="1"/>
</dbReference>
<gene>
    <name evidence="7" type="ORF">ADH67_03940</name>
</gene>
<name>A0A227KPT0_9BURK</name>
<dbReference type="Pfam" id="PF25601">
    <property type="entry name" value="AAA_lid_14"/>
    <property type="match status" value="1"/>
</dbReference>
<evidence type="ECO:0000313" key="8">
    <source>
        <dbReference type="Proteomes" id="UP000214610"/>
    </source>
</evidence>
<dbReference type="SUPFAM" id="SSF52540">
    <property type="entry name" value="P-loop containing nucleoside triphosphate hydrolases"/>
    <property type="match status" value="1"/>
</dbReference>
<dbReference type="Gene3D" id="1.10.8.60">
    <property type="match status" value="1"/>
</dbReference>
<evidence type="ECO:0000259" key="6">
    <source>
        <dbReference type="PROSITE" id="PS50045"/>
    </source>
</evidence>
<keyword evidence="3" id="KW-0805">Transcription regulation</keyword>
<evidence type="ECO:0000256" key="1">
    <source>
        <dbReference type="ARBA" id="ARBA00022741"/>
    </source>
</evidence>
<dbReference type="EMBL" id="NHMP01000002">
    <property type="protein sequence ID" value="OXE50163.1"/>
    <property type="molecule type" value="Genomic_DNA"/>
</dbReference>
<keyword evidence="2" id="KW-0067">ATP-binding</keyword>
<dbReference type="InterPro" id="IPR025944">
    <property type="entry name" value="Sigma_54_int_dom_CS"/>
</dbReference>
<evidence type="ECO:0000256" key="2">
    <source>
        <dbReference type="ARBA" id="ARBA00022840"/>
    </source>
</evidence>
<keyword evidence="5" id="KW-0804">Transcription</keyword>
<organism evidence="7 8">
    <name type="scientific">Turicimonas muris</name>
    <dbReference type="NCBI Taxonomy" id="1796652"/>
    <lineage>
        <taxon>Bacteria</taxon>
        <taxon>Pseudomonadati</taxon>
        <taxon>Pseudomonadota</taxon>
        <taxon>Betaproteobacteria</taxon>
        <taxon>Burkholderiales</taxon>
        <taxon>Sutterellaceae</taxon>
        <taxon>Turicimonas</taxon>
    </lineage>
</organism>
<dbReference type="PANTHER" id="PTHR32071:SF117">
    <property type="entry name" value="PTS-DEPENDENT DIHYDROXYACETONE KINASE OPERON REGULATORY PROTEIN-RELATED"/>
    <property type="match status" value="1"/>
</dbReference>
<comment type="caution">
    <text evidence="7">The sequence shown here is derived from an EMBL/GenBank/DDBJ whole genome shotgun (WGS) entry which is preliminary data.</text>
</comment>
<protein>
    <submittedName>
        <fullName evidence="7">Sigma-54-dependent Fis family transcriptional regulator</fullName>
    </submittedName>
</protein>
<proteinExistence type="predicted"/>
<dbReference type="PANTHER" id="PTHR32071">
    <property type="entry name" value="TRANSCRIPTIONAL REGULATORY PROTEIN"/>
    <property type="match status" value="1"/>
</dbReference>
<reference evidence="8" key="1">
    <citation type="submission" date="2017-05" db="EMBL/GenBank/DDBJ databases">
        <title>Improved OligoMM genomes.</title>
        <authorList>
            <person name="Garzetti D."/>
        </authorList>
    </citation>
    <scope>NUCLEOTIDE SEQUENCE [LARGE SCALE GENOMIC DNA]</scope>
    <source>
        <strain evidence="8">YL45</strain>
    </source>
</reference>
<dbReference type="InterPro" id="IPR025662">
    <property type="entry name" value="Sigma_54_int_dom_ATP-bd_1"/>
</dbReference>
<dbReference type="PROSITE" id="PS00675">
    <property type="entry name" value="SIGMA54_INTERACT_1"/>
    <property type="match status" value="1"/>
</dbReference>
<keyword evidence="4" id="KW-0238">DNA-binding</keyword>
<keyword evidence="8" id="KW-1185">Reference proteome</keyword>
<feature type="domain" description="Sigma-54 factor interaction" evidence="6">
    <location>
        <begin position="80"/>
        <end position="310"/>
    </location>
</feature>
<dbReference type="InterPro" id="IPR002078">
    <property type="entry name" value="Sigma_54_int"/>
</dbReference>
<dbReference type="GO" id="GO:0003677">
    <property type="term" value="F:DNA binding"/>
    <property type="evidence" value="ECO:0007669"/>
    <property type="project" value="UniProtKB-KW"/>
</dbReference>
<evidence type="ECO:0000256" key="3">
    <source>
        <dbReference type="ARBA" id="ARBA00023015"/>
    </source>
</evidence>
<sequence>MLDLFKDEKHLGVVCFYSQFSHHFCEKQAELLQRLHDPLALVTCNALNTFLLKENSELGKEKSKLLESLEIEKRKPIVNFLKHSPSLSSIAGQIEKIAPTEATVLVLGETGTGKEVIADLIHSMSSRSNGPLVKINCGAIPDNLLDSELFGYEKGAFTDAKQTRKGFFEQADSGTLFLDEIGELTPSAQVRLLRTLQQKTIIRVGGTKEIRVNVRIVAATHRNLQRMVEDGTFREDLWFRLNVYPISIPPLRERGEDAVLLSELFLEKLKDKYGLKIKPVLSSHSIEFLRNYAWPGNVRELENSLERAVLSSQSSQIELKQVLLNSSAIRAKEGNIGCPSTSYEDTVRQYFLSLLHQVKGKISGPGGAAEIAKMHPNTLRSKLKKLNIHY</sequence>
<dbReference type="Gene3D" id="1.10.10.60">
    <property type="entry name" value="Homeodomain-like"/>
    <property type="match status" value="1"/>
</dbReference>